<comment type="caution">
    <text evidence="1">The sequence shown here is derived from an EMBL/GenBank/DDBJ whole genome shotgun (WGS) entry which is preliminary data.</text>
</comment>
<proteinExistence type="predicted"/>
<dbReference type="EMBL" id="BQNB010018521">
    <property type="protein sequence ID" value="GJT75333.1"/>
    <property type="molecule type" value="Genomic_DNA"/>
</dbReference>
<evidence type="ECO:0000313" key="2">
    <source>
        <dbReference type="Proteomes" id="UP001151760"/>
    </source>
</evidence>
<reference evidence="1" key="1">
    <citation type="journal article" date="2022" name="Int. J. Mol. Sci.">
        <title>Draft Genome of Tanacetum Coccineum: Genomic Comparison of Closely Related Tanacetum-Family Plants.</title>
        <authorList>
            <person name="Yamashiro T."/>
            <person name="Shiraishi A."/>
            <person name="Nakayama K."/>
            <person name="Satake H."/>
        </authorList>
    </citation>
    <scope>NUCLEOTIDE SEQUENCE</scope>
</reference>
<organism evidence="1 2">
    <name type="scientific">Tanacetum coccineum</name>
    <dbReference type="NCBI Taxonomy" id="301880"/>
    <lineage>
        <taxon>Eukaryota</taxon>
        <taxon>Viridiplantae</taxon>
        <taxon>Streptophyta</taxon>
        <taxon>Embryophyta</taxon>
        <taxon>Tracheophyta</taxon>
        <taxon>Spermatophyta</taxon>
        <taxon>Magnoliopsida</taxon>
        <taxon>eudicotyledons</taxon>
        <taxon>Gunneridae</taxon>
        <taxon>Pentapetalae</taxon>
        <taxon>asterids</taxon>
        <taxon>campanulids</taxon>
        <taxon>Asterales</taxon>
        <taxon>Asteraceae</taxon>
        <taxon>Asteroideae</taxon>
        <taxon>Anthemideae</taxon>
        <taxon>Anthemidinae</taxon>
        <taxon>Tanacetum</taxon>
    </lineage>
</organism>
<keyword evidence="2" id="KW-1185">Reference proteome</keyword>
<dbReference type="Proteomes" id="UP001151760">
    <property type="component" value="Unassembled WGS sequence"/>
</dbReference>
<reference evidence="1" key="2">
    <citation type="submission" date="2022-01" db="EMBL/GenBank/DDBJ databases">
        <authorList>
            <person name="Yamashiro T."/>
            <person name="Shiraishi A."/>
            <person name="Satake H."/>
            <person name="Nakayama K."/>
        </authorList>
    </citation>
    <scope>NUCLEOTIDE SEQUENCE</scope>
</reference>
<sequence>MTSGSSLGQWRLGRFWYYSDRKSPCPLGGGLTSVSTSTTVKLEFEDQHMKPAFRVECLLFNSPFGLAMVLLGREPEFEVEAWLEFMILLELGCSVLGENRWSGYGLHRWRTAGQLRYEWAPPQVTQLCSTAFTGAGAETGDVCLSRSRALTISFNSATSGDTRSGSARTHLSTMALLRSDELCDLPHYDAESISLVKLRESMMWTCLEKIFESIPSFTKRFIKSLFEIGNFVPKICRFRSEHEQLRPHIPRGRLEPFA</sequence>
<accession>A0ABQ5GIT3</accession>
<gene>
    <name evidence="1" type="ORF">Tco_1042058</name>
</gene>
<evidence type="ECO:0000313" key="1">
    <source>
        <dbReference type="EMBL" id="GJT75333.1"/>
    </source>
</evidence>
<protein>
    <submittedName>
        <fullName evidence="1">Uncharacterized protein</fullName>
    </submittedName>
</protein>
<name>A0ABQ5GIT3_9ASTR</name>